<dbReference type="EMBL" id="AVOT02036522">
    <property type="protein sequence ID" value="MBW0531051.1"/>
    <property type="molecule type" value="Genomic_DNA"/>
</dbReference>
<gene>
    <name evidence="1" type="ORF">O181_070766</name>
</gene>
<proteinExistence type="predicted"/>
<evidence type="ECO:0000313" key="2">
    <source>
        <dbReference type="Proteomes" id="UP000765509"/>
    </source>
</evidence>
<protein>
    <submittedName>
        <fullName evidence="1">Uncharacterized protein</fullName>
    </submittedName>
</protein>
<name>A0A9Q3F616_9BASI</name>
<evidence type="ECO:0000313" key="1">
    <source>
        <dbReference type="EMBL" id="MBW0531051.1"/>
    </source>
</evidence>
<comment type="caution">
    <text evidence="1">The sequence shown here is derived from an EMBL/GenBank/DDBJ whole genome shotgun (WGS) entry which is preliminary data.</text>
</comment>
<sequence>MISDVLTKALGTVKHHQAIKLLRLVQPDKITGGGDIITDLARIFATDVITDLHHCCGLINSLVYILVSNSFNSHFQSVPSFTSTIHSSLFPPLSLRPNDYEP</sequence>
<dbReference type="Proteomes" id="UP000765509">
    <property type="component" value="Unassembled WGS sequence"/>
</dbReference>
<accession>A0A9Q3F616</accession>
<dbReference type="AlphaFoldDB" id="A0A9Q3F616"/>
<organism evidence="1 2">
    <name type="scientific">Austropuccinia psidii MF-1</name>
    <dbReference type="NCBI Taxonomy" id="1389203"/>
    <lineage>
        <taxon>Eukaryota</taxon>
        <taxon>Fungi</taxon>
        <taxon>Dikarya</taxon>
        <taxon>Basidiomycota</taxon>
        <taxon>Pucciniomycotina</taxon>
        <taxon>Pucciniomycetes</taxon>
        <taxon>Pucciniales</taxon>
        <taxon>Sphaerophragmiaceae</taxon>
        <taxon>Austropuccinia</taxon>
    </lineage>
</organism>
<reference evidence="1" key="1">
    <citation type="submission" date="2021-03" db="EMBL/GenBank/DDBJ databases">
        <title>Draft genome sequence of rust myrtle Austropuccinia psidii MF-1, a brazilian biotype.</title>
        <authorList>
            <person name="Quecine M.C."/>
            <person name="Pachon D.M.R."/>
            <person name="Bonatelli M.L."/>
            <person name="Correr F.H."/>
            <person name="Franceschini L.M."/>
            <person name="Leite T.F."/>
            <person name="Margarido G.R.A."/>
            <person name="Almeida C.A."/>
            <person name="Ferrarezi J.A."/>
            <person name="Labate C.A."/>
        </authorList>
    </citation>
    <scope>NUCLEOTIDE SEQUENCE</scope>
    <source>
        <strain evidence="1">MF-1</strain>
    </source>
</reference>
<keyword evidence="2" id="KW-1185">Reference proteome</keyword>